<comment type="caution">
    <text evidence="3">The sequence shown here is derived from an EMBL/GenBank/DDBJ whole genome shotgun (WGS) entry which is preliminary data.</text>
</comment>
<dbReference type="Proteomes" id="UP000653730">
    <property type="component" value="Unassembled WGS sequence"/>
</dbReference>
<dbReference type="Gene3D" id="3.30.1330.40">
    <property type="entry name" value="RutC-like"/>
    <property type="match status" value="1"/>
</dbReference>
<protein>
    <submittedName>
        <fullName evidence="3">RidA family protein</fullName>
    </submittedName>
</protein>
<feature type="signal peptide" evidence="2">
    <location>
        <begin position="1"/>
        <end position="21"/>
    </location>
</feature>
<keyword evidence="2" id="KW-0732">Signal</keyword>
<accession>A0A926Q2I4</accession>
<organism evidence="3 4">
    <name type="scientific">Sinomicrobium weinanense</name>
    <dbReference type="NCBI Taxonomy" id="2842200"/>
    <lineage>
        <taxon>Bacteria</taxon>
        <taxon>Pseudomonadati</taxon>
        <taxon>Bacteroidota</taxon>
        <taxon>Flavobacteriia</taxon>
        <taxon>Flavobacteriales</taxon>
        <taxon>Flavobacteriaceae</taxon>
        <taxon>Sinomicrobium</taxon>
    </lineage>
</organism>
<evidence type="ECO:0000313" key="4">
    <source>
        <dbReference type="Proteomes" id="UP000653730"/>
    </source>
</evidence>
<dbReference type="InterPro" id="IPR006175">
    <property type="entry name" value="YjgF/YER057c/UK114"/>
</dbReference>
<name>A0A926Q2I4_9FLAO</name>
<dbReference type="SUPFAM" id="SSF55298">
    <property type="entry name" value="YjgF-like"/>
    <property type="match status" value="1"/>
</dbReference>
<dbReference type="InterPro" id="IPR035959">
    <property type="entry name" value="RutC-like_sf"/>
</dbReference>
<dbReference type="GO" id="GO:0019239">
    <property type="term" value="F:deaminase activity"/>
    <property type="evidence" value="ECO:0007669"/>
    <property type="project" value="TreeGrafter"/>
</dbReference>
<dbReference type="PANTHER" id="PTHR11803">
    <property type="entry name" value="2-IMINOBUTANOATE/2-IMINOPROPANOATE DEAMINASE RIDA"/>
    <property type="match status" value="1"/>
</dbReference>
<dbReference type="GO" id="GO:0005829">
    <property type="term" value="C:cytosol"/>
    <property type="evidence" value="ECO:0007669"/>
    <property type="project" value="TreeGrafter"/>
</dbReference>
<sequence>MKSIPLLLVSLLFIACTPEHSKTEFIDVSERGYSNSAEIDLGGSKMVILSGQIAVNTKGEIVGINDFEKQADQVFRNISSLVEKSGGSMDDLVKIDCYFTDISKLGTFRKVRDRYINPEAPPTSTAMQIDQLVHKDLMIEIAATAVIKK</sequence>
<dbReference type="PANTHER" id="PTHR11803:SF58">
    <property type="entry name" value="PROTEIN HMF1-RELATED"/>
    <property type="match status" value="1"/>
</dbReference>
<feature type="chain" id="PRO_5037048322" evidence="2">
    <location>
        <begin position="22"/>
        <end position="149"/>
    </location>
</feature>
<dbReference type="RefSeq" id="WP_187965834.1">
    <property type="nucleotide sequence ID" value="NZ_JACVDC010000034.1"/>
</dbReference>
<dbReference type="Pfam" id="PF01042">
    <property type="entry name" value="Ribonuc_L-PSP"/>
    <property type="match status" value="1"/>
</dbReference>
<dbReference type="EMBL" id="JACVDC010000034">
    <property type="protein sequence ID" value="MBC9796687.1"/>
    <property type="molecule type" value="Genomic_DNA"/>
</dbReference>
<evidence type="ECO:0000256" key="1">
    <source>
        <dbReference type="ARBA" id="ARBA00010552"/>
    </source>
</evidence>
<evidence type="ECO:0000256" key="2">
    <source>
        <dbReference type="SAM" id="SignalP"/>
    </source>
</evidence>
<evidence type="ECO:0000313" key="3">
    <source>
        <dbReference type="EMBL" id="MBC9796687.1"/>
    </source>
</evidence>
<comment type="similarity">
    <text evidence="1">Belongs to the RutC family.</text>
</comment>
<gene>
    <name evidence="3" type="ORF">IBL28_11960</name>
</gene>
<keyword evidence="4" id="KW-1185">Reference proteome</keyword>
<proteinExistence type="inferred from homology"/>
<reference evidence="3 4" key="1">
    <citation type="submission" date="2020-09" db="EMBL/GenBank/DDBJ databases">
        <title>Sinomicrobium weinanense sp. nov., a halophilic bacteria isolated from saline-alkali soil.</title>
        <authorList>
            <person name="Wu P."/>
            <person name="Ren H."/>
            <person name="Mei Y."/>
            <person name="Liang Y."/>
            <person name="Chen Z."/>
        </authorList>
    </citation>
    <scope>NUCLEOTIDE SEQUENCE [LARGE SCALE GENOMIC DNA]</scope>
    <source>
        <strain evidence="3 4">FJxs</strain>
    </source>
</reference>
<dbReference type="AlphaFoldDB" id="A0A926Q2I4"/>
<dbReference type="CDD" id="cd00448">
    <property type="entry name" value="YjgF_YER057c_UK114_family"/>
    <property type="match status" value="1"/>
</dbReference>
<dbReference type="PROSITE" id="PS51257">
    <property type="entry name" value="PROKAR_LIPOPROTEIN"/>
    <property type="match status" value="1"/>
</dbReference>